<dbReference type="AlphaFoldDB" id="A0A8C8SWN3"/>
<keyword evidence="3" id="KW-1185">Reference proteome</keyword>
<reference evidence="2" key="1">
    <citation type="submission" date="2025-08" db="UniProtKB">
        <authorList>
            <consortium name="Ensembl"/>
        </authorList>
    </citation>
    <scope>IDENTIFICATION</scope>
</reference>
<dbReference type="Ensembl" id="ENSPCET00000025649.1">
    <property type="protein sequence ID" value="ENSPCEP00000024815.1"/>
    <property type="gene ID" value="ENSPCEG00000018747.1"/>
</dbReference>
<accession>A0A8C8SWN3</accession>
<dbReference type="GO" id="GO:0006355">
    <property type="term" value="P:regulation of DNA-templated transcription"/>
    <property type="evidence" value="ECO:0007669"/>
    <property type="project" value="InterPro"/>
</dbReference>
<sequence>MPAREAHHHTAEISLQTVVAAIQAVEKKVESHATRLLDLEGRTGTTERKLTGCEKTAMEVGNQLESKWAVLGTLLQENNCLQRRLENMENLLRNRNFWILRLPPGRKGEIPKEWESLDEWQKELYKNVMKGNYETLISLGKGWFSPSVLCLMPRCPGFVLPDCPRFFPCSERHLSCLGGARVLSQGKISSGLKAERLD</sequence>
<dbReference type="Gene3D" id="6.10.140.140">
    <property type="match status" value="1"/>
</dbReference>
<protein>
    <recommendedName>
        <fullName evidence="1">KRAB domain-containing protein</fullName>
    </recommendedName>
</protein>
<dbReference type="CDD" id="cd07765">
    <property type="entry name" value="KRAB_A-box"/>
    <property type="match status" value="1"/>
</dbReference>
<evidence type="ECO:0000313" key="2">
    <source>
        <dbReference type="Ensembl" id="ENSPCEP00000024815.1"/>
    </source>
</evidence>
<dbReference type="InterPro" id="IPR001909">
    <property type="entry name" value="KRAB"/>
</dbReference>
<evidence type="ECO:0000313" key="3">
    <source>
        <dbReference type="Proteomes" id="UP000694393"/>
    </source>
</evidence>
<name>A0A8C8SWN3_9SAUR</name>
<dbReference type="SUPFAM" id="SSF109640">
    <property type="entry name" value="KRAB domain (Kruppel-associated box)"/>
    <property type="match status" value="1"/>
</dbReference>
<feature type="domain" description="KRAB" evidence="1">
    <location>
        <begin position="110"/>
        <end position="160"/>
    </location>
</feature>
<dbReference type="Proteomes" id="UP000694393">
    <property type="component" value="Unplaced"/>
</dbReference>
<organism evidence="2 3">
    <name type="scientific">Pelusios castaneus</name>
    <name type="common">West African mud turtle</name>
    <dbReference type="NCBI Taxonomy" id="367368"/>
    <lineage>
        <taxon>Eukaryota</taxon>
        <taxon>Metazoa</taxon>
        <taxon>Chordata</taxon>
        <taxon>Craniata</taxon>
        <taxon>Vertebrata</taxon>
        <taxon>Euteleostomi</taxon>
        <taxon>Archelosauria</taxon>
        <taxon>Testudinata</taxon>
        <taxon>Testudines</taxon>
        <taxon>Pleurodira</taxon>
        <taxon>Pelomedusidae</taxon>
        <taxon>Pelusios</taxon>
    </lineage>
</organism>
<reference evidence="2" key="2">
    <citation type="submission" date="2025-09" db="UniProtKB">
        <authorList>
            <consortium name="Ensembl"/>
        </authorList>
    </citation>
    <scope>IDENTIFICATION</scope>
</reference>
<dbReference type="InterPro" id="IPR036051">
    <property type="entry name" value="KRAB_dom_sf"/>
</dbReference>
<proteinExistence type="predicted"/>
<evidence type="ECO:0000259" key="1">
    <source>
        <dbReference type="SMART" id="SM00349"/>
    </source>
</evidence>
<dbReference type="Pfam" id="PF01352">
    <property type="entry name" value="KRAB"/>
    <property type="match status" value="1"/>
</dbReference>
<dbReference type="SMART" id="SM00349">
    <property type="entry name" value="KRAB"/>
    <property type="match status" value="1"/>
</dbReference>